<evidence type="ECO:0000313" key="5">
    <source>
        <dbReference type="EMBL" id="ASG67129.1"/>
    </source>
</evidence>
<dbReference type="PIRSF" id="PIRSF004848">
    <property type="entry name" value="YBL036c_PLPDEIII"/>
    <property type="match status" value="1"/>
</dbReference>
<proteinExistence type="inferred from homology"/>
<evidence type="ECO:0000313" key="6">
    <source>
        <dbReference type="Proteomes" id="UP000249910"/>
    </source>
</evidence>
<gene>
    <name evidence="5" type="ORF">CDV26_00895</name>
</gene>
<feature type="domain" description="Alanine racemase N-terminal" evidence="4">
    <location>
        <begin position="7"/>
        <end position="221"/>
    </location>
</feature>
<accession>A0ABM6LX28</accession>
<dbReference type="NCBIfam" id="TIGR00044">
    <property type="entry name" value="YggS family pyridoxal phosphate-dependent enzyme"/>
    <property type="match status" value="1"/>
</dbReference>
<name>A0ABM6LX28_9GAMM</name>
<dbReference type="Pfam" id="PF01168">
    <property type="entry name" value="Ala_racemase_N"/>
    <property type="match status" value="1"/>
</dbReference>
<dbReference type="InterPro" id="IPR029066">
    <property type="entry name" value="PLP-binding_barrel"/>
</dbReference>
<evidence type="ECO:0000256" key="3">
    <source>
        <dbReference type="RuleBase" id="RU004514"/>
    </source>
</evidence>
<dbReference type="Proteomes" id="UP000249910">
    <property type="component" value="Chromosome"/>
</dbReference>
<dbReference type="CDD" id="cd00635">
    <property type="entry name" value="PLPDE_III_YBL036c_like"/>
    <property type="match status" value="1"/>
</dbReference>
<dbReference type="EMBL" id="CP022132">
    <property type="protein sequence ID" value="ASG67129.1"/>
    <property type="molecule type" value="Genomic_DNA"/>
</dbReference>
<organism evidence="5 6">
    <name type="scientific">Francisella halioticida</name>
    <dbReference type="NCBI Taxonomy" id="549298"/>
    <lineage>
        <taxon>Bacteria</taxon>
        <taxon>Pseudomonadati</taxon>
        <taxon>Pseudomonadota</taxon>
        <taxon>Gammaproteobacteria</taxon>
        <taxon>Thiotrichales</taxon>
        <taxon>Francisellaceae</taxon>
        <taxon>Francisella</taxon>
    </lineage>
</organism>
<keyword evidence="6" id="KW-1185">Reference proteome</keyword>
<dbReference type="Gene3D" id="3.20.20.10">
    <property type="entry name" value="Alanine racemase"/>
    <property type="match status" value="1"/>
</dbReference>
<reference evidence="5 6" key="1">
    <citation type="submission" date="2017-06" db="EMBL/GenBank/DDBJ databases">
        <title>Complete genome of Francisella halioticida.</title>
        <authorList>
            <person name="Sjodin A."/>
        </authorList>
    </citation>
    <scope>NUCLEOTIDE SEQUENCE [LARGE SCALE GENOMIC DNA]</scope>
    <source>
        <strain evidence="5 6">DSM 23729</strain>
    </source>
</reference>
<feature type="modified residue" description="N6-(pyridoxal phosphate)lysine" evidence="2">
    <location>
        <position position="29"/>
    </location>
</feature>
<comment type="function">
    <text evidence="2">Pyridoxal 5'-phosphate (PLP)-binding protein, which is involved in PLP homeostasis.</text>
</comment>
<dbReference type="HAMAP" id="MF_02087">
    <property type="entry name" value="PLP_homeostasis"/>
    <property type="match status" value="1"/>
</dbReference>
<dbReference type="RefSeq" id="WP_088771688.1">
    <property type="nucleotide sequence ID" value="NZ_AP023082.1"/>
</dbReference>
<evidence type="ECO:0000256" key="1">
    <source>
        <dbReference type="ARBA" id="ARBA00022898"/>
    </source>
</evidence>
<dbReference type="SUPFAM" id="SSF51419">
    <property type="entry name" value="PLP-binding barrel"/>
    <property type="match status" value="1"/>
</dbReference>
<dbReference type="PANTHER" id="PTHR10146:SF14">
    <property type="entry name" value="PYRIDOXAL PHOSPHATE HOMEOSTASIS PROTEIN"/>
    <property type="match status" value="1"/>
</dbReference>
<dbReference type="InterPro" id="IPR001608">
    <property type="entry name" value="Ala_racemase_N"/>
</dbReference>
<evidence type="ECO:0000259" key="4">
    <source>
        <dbReference type="Pfam" id="PF01168"/>
    </source>
</evidence>
<dbReference type="PANTHER" id="PTHR10146">
    <property type="entry name" value="PROLINE SYNTHETASE CO-TRANSCRIBED BACTERIAL HOMOLOG PROTEIN"/>
    <property type="match status" value="1"/>
</dbReference>
<dbReference type="InterPro" id="IPR011078">
    <property type="entry name" value="PyrdxlP_homeostasis"/>
</dbReference>
<comment type="similarity">
    <text evidence="2 3">Belongs to the pyridoxal phosphate-binding protein YggS/PROSC family.</text>
</comment>
<dbReference type="PROSITE" id="PS01211">
    <property type="entry name" value="UPF0001"/>
    <property type="match status" value="1"/>
</dbReference>
<sequence length="223" mass="25538">MLNKEYIKEAYTTISENIVNHANLLAVSKYQSLEKIKYLADLGQKDFGENYFQELEQKAQQLPNLRWHFIGSLQSRKIKHIVKYVDSIQSVEKVEHLDKINKSACQFKKVINVFLQINIDDDPNKLGFESSQHMEVINCIERSENLIGIKVVGLMCIPAKSKLPQESFKKMKDFFDQINSGLPQNLRLSRLSMGMSADYKLAIQHGSTDVRIGSSLFGKRPSI</sequence>
<keyword evidence="1 2" id="KW-0663">Pyridoxal phosphate</keyword>
<protein>
    <recommendedName>
        <fullName evidence="2">Pyridoxal phosphate homeostasis protein</fullName>
        <shortName evidence="2">PLP homeostasis protein</shortName>
    </recommendedName>
</protein>
<evidence type="ECO:0000256" key="2">
    <source>
        <dbReference type="HAMAP-Rule" id="MF_02087"/>
    </source>
</evidence>